<dbReference type="EMBL" id="FRYK01000001">
    <property type="protein sequence ID" value="SHO72288.1"/>
    <property type="molecule type" value="Genomic_DNA"/>
</dbReference>
<dbReference type="OrthoDB" id="1443728at2"/>
<gene>
    <name evidence="1" type="ORF">SAMN05443547_0616</name>
</gene>
<reference evidence="2" key="1">
    <citation type="submission" date="2016-12" db="EMBL/GenBank/DDBJ databases">
        <authorList>
            <person name="Varghese N."/>
            <person name="Submissions S."/>
        </authorList>
    </citation>
    <scope>NUCLEOTIDE SEQUENCE [LARGE SCALE GENOMIC DNA]</scope>
    <source>
        <strain evidence="2">DSM 18830</strain>
    </source>
</reference>
<proteinExistence type="predicted"/>
<name>A0A1M7ZTU8_9FLAO</name>
<protein>
    <recommendedName>
        <fullName evidence="3">Lipoprotein</fullName>
    </recommendedName>
</protein>
<dbReference type="AlphaFoldDB" id="A0A1M7ZTU8"/>
<dbReference type="Proteomes" id="UP000184611">
    <property type="component" value="Unassembled WGS sequence"/>
</dbReference>
<dbReference type="PROSITE" id="PS51257">
    <property type="entry name" value="PROKAR_LIPOPROTEIN"/>
    <property type="match status" value="1"/>
</dbReference>
<dbReference type="RefSeq" id="WP_073581271.1">
    <property type="nucleotide sequence ID" value="NZ_CBCSEA010000001.1"/>
</dbReference>
<accession>A0A1M7ZTU8</accession>
<keyword evidence="2" id="KW-1185">Reference proteome</keyword>
<sequence length="202" mass="23764">MKVFLYSLSLLVLTLISCENENQQLEAQKVAQKNEAVFKNISKMWQFNFPTPRVEVKTTLDRWNEWRQFEIEMLQKPQSTLSAFQMKTKNLSKKADTLALSIPFEYNKPQILSRITTLNTKLKSLETFMNLRIIPEQRIAKLIPEINEEIKGLYKQWDEIIIKKAIPKEIGEDLMLQALDTTRNANPDEMRKKMEISDKKIE</sequence>
<evidence type="ECO:0000313" key="2">
    <source>
        <dbReference type="Proteomes" id="UP000184611"/>
    </source>
</evidence>
<dbReference type="STRING" id="416016.SAMN05443547_0616"/>
<evidence type="ECO:0000313" key="1">
    <source>
        <dbReference type="EMBL" id="SHO72288.1"/>
    </source>
</evidence>
<evidence type="ECO:0008006" key="3">
    <source>
        <dbReference type="Google" id="ProtNLM"/>
    </source>
</evidence>
<organism evidence="1 2">
    <name type="scientific">Flavobacterium cucumis</name>
    <dbReference type="NCBI Taxonomy" id="416016"/>
    <lineage>
        <taxon>Bacteria</taxon>
        <taxon>Pseudomonadati</taxon>
        <taxon>Bacteroidota</taxon>
        <taxon>Flavobacteriia</taxon>
        <taxon>Flavobacteriales</taxon>
        <taxon>Flavobacteriaceae</taxon>
        <taxon>Flavobacterium</taxon>
    </lineage>
</organism>